<sequence length="95" mass="10983">MDGNRRVDTWNTIKQVAQELAKIGDEVNESYNIDSKVRGALDVAPNVYEHNLGLEIQTEDSFSVPWSRRNEPEIYTDSFKGIFWILLLCALLRLR</sequence>
<gene>
    <name evidence="1" type="ORF">CRM22_003747</name>
</gene>
<dbReference type="Proteomes" id="UP000308267">
    <property type="component" value="Unassembled WGS sequence"/>
</dbReference>
<accession>A0A4S2LZT0</accession>
<evidence type="ECO:0000313" key="2">
    <source>
        <dbReference type="Proteomes" id="UP000308267"/>
    </source>
</evidence>
<dbReference type="EMBL" id="SJOL01006043">
    <property type="protein sequence ID" value="TGZ69433.1"/>
    <property type="molecule type" value="Genomic_DNA"/>
</dbReference>
<dbReference type="OrthoDB" id="10551641at2759"/>
<dbReference type="AlphaFoldDB" id="A0A4S2LZT0"/>
<evidence type="ECO:0000313" key="1">
    <source>
        <dbReference type="EMBL" id="TGZ69433.1"/>
    </source>
</evidence>
<comment type="caution">
    <text evidence="1">The sequence shown here is derived from an EMBL/GenBank/DDBJ whole genome shotgun (WGS) entry which is preliminary data.</text>
</comment>
<proteinExistence type="predicted"/>
<reference evidence="1 2" key="1">
    <citation type="journal article" date="2019" name="BMC Genomics">
        <title>New insights from Opisthorchis felineus genome: update on genomics of the epidemiologically important liver flukes.</title>
        <authorList>
            <person name="Ershov N.I."/>
            <person name="Mordvinov V.A."/>
            <person name="Prokhortchouk E.B."/>
            <person name="Pakharukova M.Y."/>
            <person name="Gunbin K.V."/>
            <person name="Ustyantsev K."/>
            <person name="Genaev M.A."/>
            <person name="Blinov A.G."/>
            <person name="Mazur A."/>
            <person name="Boulygina E."/>
            <person name="Tsygankova S."/>
            <person name="Khrameeva E."/>
            <person name="Chekanov N."/>
            <person name="Fan G."/>
            <person name="Xiao A."/>
            <person name="Zhang H."/>
            <person name="Xu X."/>
            <person name="Yang H."/>
            <person name="Solovyev V."/>
            <person name="Lee S.M."/>
            <person name="Liu X."/>
            <person name="Afonnikov D.A."/>
            <person name="Skryabin K.G."/>
        </authorList>
    </citation>
    <scope>NUCLEOTIDE SEQUENCE [LARGE SCALE GENOMIC DNA]</scope>
    <source>
        <strain evidence="1">AK-0245</strain>
        <tissue evidence="1">Whole organism</tissue>
    </source>
</reference>
<keyword evidence="2" id="KW-1185">Reference proteome</keyword>
<protein>
    <submittedName>
        <fullName evidence="1">Uncharacterized protein</fullName>
    </submittedName>
</protein>
<organism evidence="1 2">
    <name type="scientific">Opisthorchis felineus</name>
    <dbReference type="NCBI Taxonomy" id="147828"/>
    <lineage>
        <taxon>Eukaryota</taxon>
        <taxon>Metazoa</taxon>
        <taxon>Spiralia</taxon>
        <taxon>Lophotrochozoa</taxon>
        <taxon>Platyhelminthes</taxon>
        <taxon>Trematoda</taxon>
        <taxon>Digenea</taxon>
        <taxon>Opisthorchiida</taxon>
        <taxon>Opisthorchiata</taxon>
        <taxon>Opisthorchiidae</taxon>
        <taxon>Opisthorchis</taxon>
    </lineage>
</organism>
<name>A0A4S2LZT0_OPIFE</name>